<feature type="transmembrane region" description="Helical" evidence="5">
    <location>
        <begin position="77"/>
        <end position="94"/>
    </location>
</feature>
<feature type="transmembrane region" description="Helical" evidence="5">
    <location>
        <begin position="300"/>
        <end position="317"/>
    </location>
</feature>
<name>A3VCV6_9RHOB</name>
<dbReference type="Gene3D" id="1.20.1420.30">
    <property type="entry name" value="NCX, central ion-binding region"/>
    <property type="match status" value="1"/>
</dbReference>
<evidence type="ECO:0000256" key="4">
    <source>
        <dbReference type="ARBA" id="ARBA00023136"/>
    </source>
</evidence>
<sequence length="318" mass="32217">MIDVLFLLGGLVGLVIGGEFLVRGAVSVAERAGLSPMVIGLTLVGFGTSAPELVTSIQAAFAGSPGIAIGNVVGSNTGNILLILGLTALIRPVLIDRNALMRDGGVVIAASVLLVAVALTGALGRGAGVLLFGLLLVYLIATLVIERRRNTATGAVYAAEAEAIPQASLSLGAALGIAVGGLVLTIFAARALVFGAVGLAELAGMSETVIGLTIVAIGTSMPELVTAIIAVRKGQGDVAFGNVLGSNIFNILGILGLTAMLRPLAIPPEILRLDIWVMLASTLAMVLFAITGWRLSRREGAVFVASYVVYVGVLISGV</sequence>
<dbReference type="Pfam" id="PF01699">
    <property type="entry name" value="Na_Ca_ex"/>
    <property type="match status" value="2"/>
</dbReference>
<dbReference type="Gene3D" id="6.10.280.80">
    <property type="entry name" value="NCX, peripheral helical region"/>
    <property type="match status" value="1"/>
</dbReference>
<feature type="transmembrane region" description="Helical" evidence="5">
    <location>
        <begin position="129"/>
        <end position="146"/>
    </location>
</feature>
<evidence type="ECO:0000256" key="3">
    <source>
        <dbReference type="ARBA" id="ARBA00022989"/>
    </source>
</evidence>
<dbReference type="NCBIfam" id="TIGR00367">
    <property type="entry name" value="calcium/sodium antiporter"/>
    <property type="match status" value="1"/>
</dbReference>
<evidence type="ECO:0000256" key="1">
    <source>
        <dbReference type="ARBA" id="ARBA00004141"/>
    </source>
</evidence>
<evidence type="ECO:0000256" key="5">
    <source>
        <dbReference type="SAM" id="Phobius"/>
    </source>
</evidence>
<dbReference type="InterPro" id="IPR044880">
    <property type="entry name" value="NCX_ion-bd_dom_sf"/>
</dbReference>
<organism evidence="7 8">
    <name type="scientific">Maritimibacter alkaliphilus HTCC2654</name>
    <dbReference type="NCBI Taxonomy" id="314271"/>
    <lineage>
        <taxon>Bacteria</taxon>
        <taxon>Pseudomonadati</taxon>
        <taxon>Pseudomonadota</taxon>
        <taxon>Alphaproteobacteria</taxon>
        <taxon>Rhodobacterales</taxon>
        <taxon>Roseobacteraceae</taxon>
        <taxon>Maritimibacter</taxon>
    </lineage>
</organism>
<comment type="caution">
    <text evidence="7">The sequence shown here is derived from an EMBL/GenBank/DDBJ whole genome shotgun (WGS) entry which is preliminary data.</text>
</comment>
<keyword evidence="3 5" id="KW-1133">Transmembrane helix</keyword>
<comment type="subcellular location">
    <subcellularLocation>
        <location evidence="1">Membrane</location>
        <topology evidence="1">Multi-pass membrane protein</topology>
    </subcellularLocation>
</comment>
<feature type="domain" description="Sodium/calcium exchanger membrane region" evidence="6">
    <location>
        <begin position="175"/>
        <end position="315"/>
    </location>
</feature>
<feature type="transmembrane region" description="Helical" evidence="5">
    <location>
        <begin position="106"/>
        <end position="123"/>
    </location>
</feature>
<dbReference type="RefSeq" id="WP_008332310.1">
    <property type="nucleotide sequence ID" value="NZ_CH902578.1"/>
</dbReference>
<feature type="transmembrane region" description="Helical" evidence="5">
    <location>
        <begin position="273"/>
        <end position="293"/>
    </location>
</feature>
<evidence type="ECO:0000313" key="7">
    <source>
        <dbReference type="EMBL" id="EAQ13980.1"/>
    </source>
</evidence>
<dbReference type="InterPro" id="IPR004481">
    <property type="entry name" value="K/Na/Ca-exchanger"/>
</dbReference>
<keyword evidence="8" id="KW-1185">Reference proteome</keyword>
<evidence type="ECO:0000259" key="6">
    <source>
        <dbReference type="Pfam" id="PF01699"/>
    </source>
</evidence>
<dbReference type="eggNOG" id="COG0530">
    <property type="taxonomic scope" value="Bacteria"/>
</dbReference>
<evidence type="ECO:0000313" key="8">
    <source>
        <dbReference type="Proteomes" id="UP000002931"/>
    </source>
</evidence>
<feature type="transmembrane region" description="Helical" evidence="5">
    <location>
        <begin position="209"/>
        <end position="231"/>
    </location>
</feature>
<protein>
    <submittedName>
        <fullName evidence="7">K+-dependent Na+/Ca+ exchanger related-protein</fullName>
    </submittedName>
</protein>
<dbReference type="PANTHER" id="PTHR10846:SF8">
    <property type="entry name" value="INNER MEMBRANE PROTEIN YRBG"/>
    <property type="match status" value="1"/>
</dbReference>
<dbReference type="GO" id="GO:0008273">
    <property type="term" value="F:calcium, potassium:sodium antiporter activity"/>
    <property type="evidence" value="ECO:0007669"/>
    <property type="project" value="TreeGrafter"/>
</dbReference>
<dbReference type="EMBL" id="AAMT01000003">
    <property type="protein sequence ID" value="EAQ13980.1"/>
    <property type="molecule type" value="Genomic_DNA"/>
</dbReference>
<feature type="transmembrane region" description="Helical" evidence="5">
    <location>
        <begin position="167"/>
        <end position="189"/>
    </location>
</feature>
<dbReference type="GO" id="GO:0005886">
    <property type="term" value="C:plasma membrane"/>
    <property type="evidence" value="ECO:0007669"/>
    <property type="project" value="TreeGrafter"/>
</dbReference>
<dbReference type="GO" id="GO:0005262">
    <property type="term" value="F:calcium channel activity"/>
    <property type="evidence" value="ECO:0007669"/>
    <property type="project" value="TreeGrafter"/>
</dbReference>
<feature type="domain" description="Sodium/calcium exchanger membrane region" evidence="6">
    <location>
        <begin position="4"/>
        <end position="142"/>
    </location>
</feature>
<dbReference type="PANTHER" id="PTHR10846">
    <property type="entry name" value="SODIUM/POTASSIUM/CALCIUM EXCHANGER"/>
    <property type="match status" value="1"/>
</dbReference>
<dbReference type="Proteomes" id="UP000002931">
    <property type="component" value="Unassembled WGS sequence"/>
</dbReference>
<keyword evidence="4 5" id="KW-0472">Membrane</keyword>
<dbReference type="GO" id="GO:0006874">
    <property type="term" value="P:intracellular calcium ion homeostasis"/>
    <property type="evidence" value="ECO:0007669"/>
    <property type="project" value="TreeGrafter"/>
</dbReference>
<evidence type="ECO:0000256" key="2">
    <source>
        <dbReference type="ARBA" id="ARBA00022692"/>
    </source>
</evidence>
<dbReference type="HOGENOM" id="CLU_007948_0_3_5"/>
<reference evidence="7 8" key="1">
    <citation type="journal article" date="2010" name="J. Bacteriol.">
        <title>Genome sequences of Pelagibaca bermudensis HTCC2601T and Maritimibacter alkaliphilus HTCC2654T, the type strains of two marine Roseobacter genera.</title>
        <authorList>
            <person name="Thrash J.C."/>
            <person name="Cho J.C."/>
            <person name="Ferriera S."/>
            <person name="Johnson J."/>
            <person name="Vergin K.L."/>
            <person name="Giovannoni S.J."/>
        </authorList>
    </citation>
    <scope>NUCLEOTIDE SEQUENCE [LARGE SCALE GENOMIC DNA]</scope>
    <source>
        <strain evidence="7 8">HTCC2654</strain>
    </source>
</reference>
<keyword evidence="2 5" id="KW-0812">Transmembrane</keyword>
<proteinExistence type="predicted"/>
<dbReference type="OrthoDB" id="9794225at2"/>
<dbReference type="STRING" id="314271.RB2654_12944"/>
<feature type="transmembrane region" description="Helical" evidence="5">
    <location>
        <begin position="238"/>
        <end position="261"/>
    </location>
</feature>
<accession>A3VCV6</accession>
<dbReference type="AlphaFoldDB" id="A3VCV6"/>
<dbReference type="InterPro" id="IPR004837">
    <property type="entry name" value="NaCa_Exmemb"/>
</dbReference>
<gene>
    <name evidence="7" type="ORF">RB2654_12944</name>
</gene>